<dbReference type="SMART" id="SM01266">
    <property type="entry name" value="Mac"/>
    <property type="match status" value="1"/>
</dbReference>
<dbReference type="FunFam" id="2.160.10.10:FF:000025">
    <property type="entry name" value="Hexapeptide-repeat containing-acetyltransferase"/>
    <property type="match status" value="1"/>
</dbReference>
<gene>
    <name evidence="5" type="ORF">F7D09_1617</name>
</gene>
<evidence type="ECO:0000256" key="2">
    <source>
        <dbReference type="ARBA" id="ARBA00022679"/>
    </source>
</evidence>
<dbReference type="AlphaFoldDB" id="A0A6I1GE33"/>
<name>A0A6I1GE33_9BIFI</name>
<keyword evidence="2 5" id="KW-0808">Transferase</keyword>
<dbReference type="InterPro" id="IPR001451">
    <property type="entry name" value="Hexapep"/>
</dbReference>
<evidence type="ECO:0000256" key="3">
    <source>
        <dbReference type="ARBA" id="ARBA00023315"/>
    </source>
</evidence>
<dbReference type="EMBL" id="WBVT01000028">
    <property type="protein sequence ID" value="KAB7789893.1"/>
    <property type="molecule type" value="Genomic_DNA"/>
</dbReference>
<keyword evidence="3" id="KW-0012">Acyltransferase</keyword>
<dbReference type="Pfam" id="PF00132">
    <property type="entry name" value="Hexapep"/>
    <property type="match status" value="1"/>
</dbReference>
<dbReference type="InterPro" id="IPR011004">
    <property type="entry name" value="Trimer_LpxA-like_sf"/>
</dbReference>
<accession>A0A6I1GE33</accession>
<dbReference type="CDD" id="cd03357">
    <property type="entry name" value="LbH_MAT_GAT"/>
    <property type="match status" value="1"/>
</dbReference>
<dbReference type="PANTHER" id="PTHR23416">
    <property type="entry name" value="SIALIC ACID SYNTHASE-RELATED"/>
    <property type="match status" value="1"/>
</dbReference>
<dbReference type="InterPro" id="IPR024688">
    <property type="entry name" value="Mac_dom"/>
</dbReference>
<comment type="similarity">
    <text evidence="1">Belongs to the transferase hexapeptide repeat family.</text>
</comment>
<sequence>MALMNDAMPNAVNHTLDAAADAAASAVPPVELRRPRASEREEMLAGRLYDVSDPELVALRDRAADLCTRFNALPRGAREERRAVLDELLPHHGEDLDVMGPVFFDYGCHTTIGDRVFANFNFTVLDCAPVTIGDDVLFGPNVSLLPPMHPIRWQDRNVRRRADGSTYDYEYGRPISIGSNCWFGGNVTVLGGVTIGDGCVIGAGAVVVGDIPANSVAVGNPARVVRTISDADASVYQAYAQ</sequence>
<evidence type="ECO:0000256" key="1">
    <source>
        <dbReference type="ARBA" id="ARBA00007274"/>
    </source>
</evidence>
<organism evidence="5 6">
    <name type="scientific">Bifidobacterium leontopitheci</name>
    <dbReference type="NCBI Taxonomy" id="2650774"/>
    <lineage>
        <taxon>Bacteria</taxon>
        <taxon>Bacillati</taxon>
        <taxon>Actinomycetota</taxon>
        <taxon>Actinomycetes</taxon>
        <taxon>Bifidobacteriales</taxon>
        <taxon>Bifidobacteriaceae</taxon>
        <taxon>Bifidobacterium</taxon>
    </lineage>
</organism>
<protein>
    <submittedName>
        <fullName evidence="5">Acetyltransferase (Isoleucine patch superfamily)</fullName>
    </submittedName>
</protein>
<dbReference type="Pfam" id="PF12464">
    <property type="entry name" value="Mac"/>
    <property type="match status" value="1"/>
</dbReference>
<dbReference type="GO" id="GO:0016407">
    <property type="term" value="F:acetyltransferase activity"/>
    <property type="evidence" value="ECO:0007669"/>
    <property type="project" value="InterPro"/>
</dbReference>
<feature type="domain" description="Maltose/galactoside acetyltransferase" evidence="4">
    <location>
        <begin position="40"/>
        <end position="94"/>
    </location>
</feature>
<dbReference type="InterPro" id="IPR051159">
    <property type="entry name" value="Hexapeptide_acetyltransf"/>
</dbReference>
<dbReference type="PANTHER" id="PTHR23416:SF23">
    <property type="entry name" value="ACETYLTRANSFERASE C18B11.09C-RELATED"/>
    <property type="match status" value="1"/>
</dbReference>
<proteinExistence type="inferred from homology"/>
<dbReference type="GO" id="GO:0008374">
    <property type="term" value="F:O-acyltransferase activity"/>
    <property type="evidence" value="ECO:0007669"/>
    <property type="project" value="TreeGrafter"/>
</dbReference>
<evidence type="ECO:0000313" key="6">
    <source>
        <dbReference type="Proteomes" id="UP000441772"/>
    </source>
</evidence>
<dbReference type="Proteomes" id="UP000441772">
    <property type="component" value="Unassembled WGS sequence"/>
</dbReference>
<comment type="caution">
    <text evidence="5">The sequence shown here is derived from an EMBL/GenBank/DDBJ whole genome shotgun (WGS) entry which is preliminary data.</text>
</comment>
<dbReference type="Gene3D" id="2.160.10.10">
    <property type="entry name" value="Hexapeptide repeat proteins"/>
    <property type="match status" value="1"/>
</dbReference>
<keyword evidence="6" id="KW-1185">Reference proteome</keyword>
<dbReference type="SUPFAM" id="SSF51161">
    <property type="entry name" value="Trimeric LpxA-like enzymes"/>
    <property type="match status" value="1"/>
</dbReference>
<evidence type="ECO:0000259" key="4">
    <source>
        <dbReference type="SMART" id="SM01266"/>
    </source>
</evidence>
<reference evidence="5 6" key="1">
    <citation type="submission" date="2019-09" db="EMBL/GenBank/DDBJ databases">
        <title>Characterization of the phylogenetic diversity of two novel species belonging to the genus Bifidobacterium: Bifidobacterium cebidarum sp. nov. and Bifidobacterium leontopitheci sp. nov.</title>
        <authorList>
            <person name="Lugli G.A."/>
            <person name="Duranti S."/>
            <person name="Milani C."/>
            <person name="Turroni F."/>
            <person name="Ventura M."/>
        </authorList>
    </citation>
    <scope>NUCLEOTIDE SEQUENCE [LARGE SCALE GENOMIC DNA]</scope>
    <source>
        <strain evidence="5 6">LMG 31471</strain>
    </source>
</reference>
<evidence type="ECO:0000313" key="5">
    <source>
        <dbReference type="EMBL" id="KAB7789893.1"/>
    </source>
</evidence>